<keyword evidence="3" id="KW-1185">Reference proteome</keyword>
<organism evidence="2 3">
    <name type="scientific">Pachyramphus minor</name>
    <dbReference type="NCBI Taxonomy" id="369605"/>
    <lineage>
        <taxon>Eukaryota</taxon>
        <taxon>Metazoa</taxon>
        <taxon>Chordata</taxon>
        <taxon>Craniata</taxon>
        <taxon>Vertebrata</taxon>
        <taxon>Euteleostomi</taxon>
        <taxon>Archelosauria</taxon>
        <taxon>Archosauria</taxon>
        <taxon>Dinosauria</taxon>
        <taxon>Saurischia</taxon>
        <taxon>Theropoda</taxon>
        <taxon>Coelurosauria</taxon>
        <taxon>Aves</taxon>
        <taxon>Neognathae</taxon>
        <taxon>Neoaves</taxon>
        <taxon>Telluraves</taxon>
        <taxon>Australaves</taxon>
        <taxon>Passeriformes</taxon>
        <taxon>Tyrannidae</taxon>
        <taxon>Pachyramphus</taxon>
    </lineage>
</organism>
<gene>
    <name evidence="2" type="primary">Ccdc171_1</name>
    <name evidence="2" type="ORF">PACMIN_R11563</name>
</gene>
<sequence length="301" mass="34305">IDSLSWSELCVLVYENINTLVLDFRRAQDKISHLEHVCKDKTDTMRDLQRRQEDAFQNMAEQLKAQEHCWQKEKRHLELQYSSLLAEARARAQEYQAAAHQNRERLDALEKKQEKVVHENTSVRNSLTTIQRERSSLLAACALLSGALCPLYRRLCTMSSQKDLLQDQVNLYELLNQRIRTIVHTFPAEEENNQGEARQRQRSAKNLVYVFRRAVIVVLAANRLRAAASCSTSLFTWTNGLEGGNGIQVCLGESKGKRNLQFHFTGYRDGADCLEALGWLTSSSLHSAIISSLAELQDVLS</sequence>
<feature type="coiled-coil region" evidence="1">
    <location>
        <begin position="60"/>
        <end position="112"/>
    </location>
</feature>
<dbReference type="Proteomes" id="UP000525089">
    <property type="component" value="Unassembled WGS sequence"/>
</dbReference>
<dbReference type="PANTHER" id="PTHR47899:SF1">
    <property type="entry name" value="COILED-COIL DOMAIN-CONTAINING PROTEIN 171"/>
    <property type="match status" value="1"/>
</dbReference>
<reference evidence="2 3" key="1">
    <citation type="submission" date="2019-09" db="EMBL/GenBank/DDBJ databases">
        <title>Bird 10,000 Genomes (B10K) Project - Family phase.</title>
        <authorList>
            <person name="Zhang G."/>
        </authorList>
    </citation>
    <scope>NUCLEOTIDE SEQUENCE [LARGE SCALE GENOMIC DNA]</scope>
    <source>
        <strain evidence="2">B10K-DU-001-72</strain>
        <tissue evidence="2">Muscle</tissue>
    </source>
</reference>
<dbReference type="PANTHER" id="PTHR47899">
    <property type="entry name" value="COILED-COIL DOMAIN-CONTAINING PROTEIN 171"/>
    <property type="match status" value="1"/>
</dbReference>
<proteinExistence type="predicted"/>
<feature type="non-terminal residue" evidence="2">
    <location>
        <position position="1"/>
    </location>
</feature>
<dbReference type="InterPro" id="IPR038820">
    <property type="entry name" value="CCDC171"/>
</dbReference>
<protein>
    <submittedName>
        <fullName evidence="2">CC171 protein</fullName>
    </submittedName>
</protein>
<name>A0A7K5D648_9TYRA</name>
<feature type="non-terminal residue" evidence="2">
    <location>
        <position position="301"/>
    </location>
</feature>
<comment type="caution">
    <text evidence="2">The sequence shown here is derived from an EMBL/GenBank/DDBJ whole genome shotgun (WGS) entry which is preliminary data.</text>
</comment>
<keyword evidence="1" id="KW-0175">Coiled coil</keyword>
<evidence type="ECO:0000256" key="1">
    <source>
        <dbReference type="SAM" id="Coils"/>
    </source>
</evidence>
<evidence type="ECO:0000313" key="2">
    <source>
        <dbReference type="EMBL" id="NWS15921.1"/>
    </source>
</evidence>
<dbReference type="AlphaFoldDB" id="A0A7K5D648"/>
<accession>A0A7K5D648</accession>
<evidence type="ECO:0000313" key="3">
    <source>
        <dbReference type="Proteomes" id="UP000525089"/>
    </source>
</evidence>
<dbReference type="EMBL" id="VYXB01004809">
    <property type="protein sequence ID" value="NWS15921.1"/>
    <property type="molecule type" value="Genomic_DNA"/>
</dbReference>